<dbReference type="Gene3D" id="1.10.238.10">
    <property type="entry name" value="EF-hand"/>
    <property type="match status" value="2"/>
</dbReference>
<protein>
    <recommendedName>
        <fullName evidence="1">EF-hand domain-containing protein</fullName>
    </recommendedName>
</protein>
<dbReference type="RefSeq" id="WP_053249419.1">
    <property type="nucleotide sequence ID" value="NZ_LGAP01000007.1"/>
</dbReference>
<name>A0A0L8BV77_ENSAD</name>
<dbReference type="SUPFAM" id="SSF47473">
    <property type="entry name" value="EF-hand"/>
    <property type="match status" value="1"/>
</dbReference>
<dbReference type="InterPro" id="IPR011992">
    <property type="entry name" value="EF-hand-dom_pair"/>
</dbReference>
<evidence type="ECO:0000313" key="3">
    <source>
        <dbReference type="Proteomes" id="UP000037425"/>
    </source>
</evidence>
<dbReference type="GO" id="GO:0005509">
    <property type="term" value="F:calcium ion binding"/>
    <property type="evidence" value="ECO:0007669"/>
    <property type="project" value="InterPro"/>
</dbReference>
<dbReference type="InterPro" id="IPR002048">
    <property type="entry name" value="EF_hand_dom"/>
</dbReference>
<sequence>MISTKFAGMVVAAMLIPLGFVVPIFAQSGDSGAPSPEAQRDQAQTMPGMMMGGRQHRMMGGMGPMHGHMMKIMFAIADADGDGALSFEEVTAIHKRIFDSVDANNDGKVTPEEMLAFMQGQ</sequence>
<reference evidence="3" key="1">
    <citation type="submission" date="2015-07" db="EMBL/GenBank/DDBJ databases">
        <title>Whole genome sequence of an Ensifer adhaerens strain isolated from a cave pool in the Wind Cave National Park.</title>
        <authorList>
            <person name="Eng W.W.H."/>
            <person name="Gan H.M."/>
            <person name="Barton H.A."/>
            <person name="Savka M.A."/>
        </authorList>
    </citation>
    <scope>NUCLEOTIDE SEQUENCE [LARGE SCALE GENOMIC DNA]</scope>
    <source>
        <strain evidence="3">SD006</strain>
    </source>
</reference>
<proteinExistence type="predicted"/>
<dbReference type="PROSITE" id="PS00018">
    <property type="entry name" value="EF_HAND_1"/>
    <property type="match status" value="1"/>
</dbReference>
<evidence type="ECO:0000259" key="1">
    <source>
        <dbReference type="PROSITE" id="PS50222"/>
    </source>
</evidence>
<dbReference type="AlphaFoldDB" id="A0A0L8BV77"/>
<dbReference type="InterPro" id="IPR018247">
    <property type="entry name" value="EF_Hand_1_Ca_BS"/>
</dbReference>
<dbReference type="PROSITE" id="PS50222">
    <property type="entry name" value="EF_HAND_2"/>
    <property type="match status" value="1"/>
</dbReference>
<gene>
    <name evidence="2" type="ORF">AC244_13920</name>
</gene>
<accession>A0A0L8BV77</accession>
<dbReference type="Pfam" id="PF13202">
    <property type="entry name" value="EF-hand_5"/>
    <property type="match status" value="1"/>
</dbReference>
<dbReference type="EMBL" id="LGAP01000007">
    <property type="protein sequence ID" value="KOF18460.1"/>
    <property type="molecule type" value="Genomic_DNA"/>
</dbReference>
<evidence type="ECO:0000313" key="2">
    <source>
        <dbReference type="EMBL" id="KOF18460.1"/>
    </source>
</evidence>
<dbReference type="CDD" id="cd00051">
    <property type="entry name" value="EFh"/>
    <property type="match status" value="1"/>
</dbReference>
<dbReference type="SMART" id="SM00054">
    <property type="entry name" value="EFh"/>
    <property type="match status" value="2"/>
</dbReference>
<dbReference type="Proteomes" id="UP000037425">
    <property type="component" value="Unassembled WGS sequence"/>
</dbReference>
<feature type="domain" description="EF-hand" evidence="1">
    <location>
        <begin position="89"/>
        <end position="121"/>
    </location>
</feature>
<dbReference type="Pfam" id="PF00036">
    <property type="entry name" value="EF-hand_1"/>
    <property type="match status" value="1"/>
</dbReference>
<dbReference type="PATRIC" id="fig|106592.7.peg.7038"/>
<organism evidence="2 3">
    <name type="scientific">Ensifer adhaerens</name>
    <name type="common">Sinorhizobium morelense</name>
    <dbReference type="NCBI Taxonomy" id="106592"/>
    <lineage>
        <taxon>Bacteria</taxon>
        <taxon>Pseudomonadati</taxon>
        <taxon>Pseudomonadota</taxon>
        <taxon>Alphaproteobacteria</taxon>
        <taxon>Hyphomicrobiales</taxon>
        <taxon>Rhizobiaceae</taxon>
        <taxon>Sinorhizobium/Ensifer group</taxon>
        <taxon>Ensifer</taxon>
    </lineage>
</organism>
<comment type="caution">
    <text evidence="2">The sequence shown here is derived from an EMBL/GenBank/DDBJ whole genome shotgun (WGS) entry which is preliminary data.</text>
</comment>